<dbReference type="EMBL" id="WJXA01000004">
    <property type="protein sequence ID" value="KAF7145372.1"/>
    <property type="molecule type" value="Genomic_DNA"/>
</dbReference>
<evidence type="ECO:0000313" key="3">
    <source>
        <dbReference type="Proteomes" id="UP000626092"/>
    </source>
</evidence>
<dbReference type="PANTHER" id="PTHR31672:SF13">
    <property type="entry name" value="F-BOX PROTEIN CPR30-LIKE"/>
    <property type="match status" value="1"/>
</dbReference>
<dbReference type="Proteomes" id="UP000626092">
    <property type="component" value="Unassembled WGS sequence"/>
</dbReference>
<evidence type="ECO:0000313" key="2">
    <source>
        <dbReference type="EMBL" id="KAF7145372.1"/>
    </source>
</evidence>
<dbReference type="Gene3D" id="1.20.1280.50">
    <property type="match status" value="1"/>
</dbReference>
<comment type="caution">
    <text evidence="2">The sequence shown here is derived from an EMBL/GenBank/DDBJ whole genome shotgun (WGS) entry which is preliminary data.</text>
</comment>
<dbReference type="Pfam" id="PF00646">
    <property type="entry name" value="F-box"/>
    <property type="match status" value="1"/>
</dbReference>
<organism evidence="2 3">
    <name type="scientific">Rhododendron simsii</name>
    <name type="common">Sims's rhododendron</name>
    <dbReference type="NCBI Taxonomy" id="118357"/>
    <lineage>
        <taxon>Eukaryota</taxon>
        <taxon>Viridiplantae</taxon>
        <taxon>Streptophyta</taxon>
        <taxon>Embryophyta</taxon>
        <taxon>Tracheophyta</taxon>
        <taxon>Spermatophyta</taxon>
        <taxon>Magnoliopsida</taxon>
        <taxon>eudicotyledons</taxon>
        <taxon>Gunneridae</taxon>
        <taxon>Pentapetalae</taxon>
        <taxon>asterids</taxon>
        <taxon>Ericales</taxon>
        <taxon>Ericaceae</taxon>
        <taxon>Ericoideae</taxon>
        <taxon>Rhodoreae</taxon>
        <taxon>Rhododendron</taxon>
    </lineage>
</organism>
<proteinExistence type="predicted"/>
<dbReference type="PROSITE" id="PS50181">
    <property type="entry name" value="FBOX"/>
    <property type="match status" value="1"/>
</dbReference>
<dbReference type="AlphaFoldDB" id="A0A834H0P6"/>
<reference evidence="2" key="1">
    <citation type="submission" date="2019-11" db="EMBL/GenBank/DDBJ databases">
        <authorList>
            <person name="Liu Y."/>
            <person name="Hou J."/>
            <person name="Li T.-Q."/>
            <person name="Guan C.-H."/>
            <person name="Wu X."/>
            <person name="Wu H.-Z."/>
            <person name="Ling F."/>
            <person name="Zhang R."/>
            <person name="Shi X.-G."/>
            <person name="Ren J.-P."/>
            <person name="Chen E.-F."/>
            <person name="Sun J.-M."/>
        </authorList>
    </citation>
    <scope>NUCLEOTIDE SEQUENCE</scope>
    <source>
        <strain evidence="2">Adult_tree_wgs_1</strain>
        <tissue evidence="2">Leaves</tissue>
    </source>
</reference>
<dbReference type="PANTHER" id="PTHR31672">
    <property type="entry name" value="BNACNNG10540D PROTEIN"/>
    <property type="match status" value="1"/>
</dbReference>
<dbReference type="OrthoDB" id="1751495at2759"/>
<name>A0A834H0P6_RHOSS</name>
<dbReference type="InterPro" id="IPR001810">
    <property type="entry name" value="F-box_dom"/>
</dbReference>
<sequence>MMELGSPNQRNEKFQAKTVTLLLHIPYDIILNILSRTPVKSLLRFRCVSKSWCALISDPKFNLSIQRRKIVAIRKYHGSFPVCLIDDEASVTELPEPEPLTDLKPLMDSIPVMDGRLRSGSYDVVLEYKSGRKVPSEFLFPCRTLGIGAVVLEESLVSPPWYEWEEEEYTEILLSGATLKWKRRDDQFILIDS</sequence>
<gene>
    <name evidence="2" type="ORF">RHSIM_Rhsim04G0195300</name>
</gene>
<dbReference type="InterPro" id="IPR050796">
    <property type="entry name" value="SCF_F-box_component"/>
</dbReference>
<keyword evidence="3" id="KW-1185">Reference proteome</keyword>
<dbReference type="SMART" id="SM00256">
    <property type="entry name" value="FBOX"/>
    <property type="match status" value="1"/>
</dbReference>
<accession>A0A834H0P6</accession>
<evidence type="ECO:0000259" key="1">
    <source>
        <dbReference type="PROSITE" id="PS50181"/>
    </source>
</evidence>
<dbReference type="SUPFAM" id="SSF81383">
    <property type="entry name" value="F-box domain"/>
    <property type="match status" value="1"/>
</dbReference>
<feature type="domain" description="F-box" evidence="1">
    <location>
        <begin position="19"/>
        <end position="68"/>
    </location>
</feature>
<protein>
    <recommendedName>
        <fullName evidence="1">F-box domain-containing protein</fullName>
    </recommendedName>
</protein>
<dbReference type="InterPro" id="IPR036047">
    <property type="entry name" value="F-box-like_dom_sf"/>
</dbReference>
<dbReference type="CDD" id="cd22157">
    <property type="entry name" value="F-box_AtFBW1-like"/>
    <property type="match status" value="1"/>
</dbReference>